<gene>
    <name evidence="2" type="ORF">HUG10_16075</name>
</gene>
<dbReference type="EMBL" id="CP058529">
    <property type="protein sequence ID" value="QLG28961.1"/>
    <property type="molecule type" value="Genomic_DNA"/>
</dbReference>
<feature type="transmembrane region" description="Helical" evidence="1">
    <location>
        <begin position="30"/>
        <end position="47"/>
    </location>
</feature>
<proteinExistence type="predicted"/>
<accession>A0A7D5K2N6</accession>
<evidence type="ECO:0000313" key="2">
    <source>
        <dbReference type="EMBL" id="QLG28961.1"/>
    </source>
</evidence>
<evidence type="ECO:0000256" key="1">
    <source>
        <dbReference type="SAM" id="Phobius"/>
    </source>
</evidence>
<dbReference type="AlphaFoldDB" id="A0A7D5K2N6"/>
<sequence>MPAETVFAAVSTSNSVLGSVTNWWQSLNRGWKATLIGLAIVLGFIVVPL</sequence>
<keyword evidence="1" id="KW-0812">Transmembrane</keyword>
<dbReference type="KEGG" id="halg:HUG10_16075"/>
<dbReference type="Proteomes" id="UP000509750">
    <property type="component" value="Chromosome"/>
</dbReference>
<organism evidence="2 3">
    <name type="scientific">Halorarum halophilum</name>
    <dbReference type="NCBI Taxonomy" id="2743090"/>
    <lineage>
        <taxon>Archaea</taxon>
        <taxon>Methanobacteriati</taxon>
        <taxon>Methanobacteriota</taxon>
        <taxon>Stenosarchaea group</taxon>
        <taxon>Halobacteria</taxon>
        <taxon>Halobacteriales</taxon>
        <taxon>Haloferacaceae</taxon>
        <taxon>Halorarum</taxon>
    </lineage>
</organism>
<dbReference type="GeneID" id="56030382"/>
<reference evidence="2 3" key="1">
    <citation type="submission" date="2020-07" db="EMBL/GenBank/DDBJ databases">
        <title>Gai3-2, isolated from salt lake.</title>
        <authorList>
            <person name="Cui H."/>
            <person name="Shi X."/>
        </authorList>
    </citation>
    <scope>NUCLEOTIDE SEQUENCE [LARGE SCALE GENOMIC DNA]</scope>
    <source>
        <strain evidence="2 3">Gai3-2</strain>
    </source>
</reference>
<name>A0A7D5K2N6_9EURY</name>
<keyword evidence="1" id="KW-1133">Transmembrane helix</keyword>
<dbReference type="RefSeq" id="WP_179170535.1">
    <property type="nucleotide sequence ID" value="NZ_CP058529.1"/>
</dbReference>
<keyword evidence="1" id="KW-0472">Membrane</keyword>
<keyword evidence="3" id="KW-1185">Reference proteome</keyword>
<protein>
    <submittedName>
        <fullName evidence="2">Uncharacterized protein</fullName>
    </submittedName>
</protein>
<evidence type="ECO:0000313" key="3">
    <source>
        <dbReference type="Proteomes" id="UP000509750"/>
    </source>
</evidence>